<protein>
    <submittedName>
        <fullName evidence="1">Uncharacterized protein</fullName>
    </submittedName>
</protein>
<dbReference type="AlphaFoldDB" id="A0A402AU34"/>
<sequence>MVGVVVAGAVVVAVGVDIITVDMADIITAAMADTVDITINQLYGHELKLMTIHTTLQVQVTWSVVVALKKIFSCVFRRARKYTSPHKLIYKEISL</sequence>
<organism evidence="1 2">
    <name type="scientific">Dictyobacter kobayashii</name>
    <dbReference type="NCBI Taxonomy" id="2014872"/>
    <lineage>
        <taxon>Bacteria</taxon>
        <taxon>Bacillati</taxon>
        <taxon>Chloroflexota</taxon>
        <taxon>Ktedonobacteria</taxon>
        <taxon>Ktedonobacterales</taxon>
        <taxon>Dictyobacteraceae</taxon>
        <taxon>Dictyobacter</taxon>
    </lineage>
</organism>
<reference evidence="2" key="1">
    <citation type="submission" date="2018-12" db="EMBL/GenBank/DDBJ databases">
        <title>Tengunoibacter tsumagoiensis gen. nov., sp. nov., Dictyobacter kobayashii sp. nov., D. alpinus sp. nov., and D. joshuensis sp. nov. and description of Dictyobacteraceae fam. nov. within the order Ktedonobacterales isolated from Tengu-no-mugimeshi.</title>
        <authorList>
            <person name="Wang C.M."/>
            <person name="Zheng Y."/>
            <person name="Sakai Y."/>
            <person name="Toyoda A."/>
            <person name="Minakuchi Y."/>
            <person name="Abe K."/>
            <person name="Yokota A."/>
            <person name="Yabe S."/>
        </authorList>
    </citation>
    <scope>NUCLEOTIDE SEQUENCE [LARGE SCALE GENOMIC DNA]</scope>
    <source>
        <strain evidence="2">Uno11</strain>
    </source>
</reference>
<keyword evidence="2" id="KW-1185">Reference proteome</keyword>
<dbReference type="Proteomes" id="UP000287188">
    <property type="component" value="Unassembled WGS sequence"/>
</dbReference>
<dbReference type="EMBL" id="BIFS01000002">
    <property type="protein sequence ID" value="GCE22559.1"/>
    <property type="molecule type" value="Genomic_DNA"/>
</dbReference>
<evidence type="ECO:0000313" key="1">
    <source>
        <dbReference type="EMBL" id="GCE22559.1"/>
    </source>
</evidence>
<gene>
    <name evidence="1" type="ORF">KDK_63590</name>
</gene>
<evidence type="ECO:0000313" key="2">
    <source>
        <dbReference type="Proteomes" id="UP000287188"/>
    </source>
</evidence>
<comment type="caution">
    <text evidence="1">The sequence shown here is derived from an EMBL/GenBank/DDBJ whole genome shotgun (WGS) entry which is preliminary data.</text>
</comment>
<name>A0A402AU34_9CHLR</name>
<accession>A0A402AU34</accession>
<proteinExistence type="predicted"/>